<gene>
    <name evidence="2" type="ORF">G7067_06830</name>
</gene>
<dbReference type="AlphaFoldDB" id="A0A6G8FIC5"/>
<reference evidence="2 3" key="1">
    <citation type="submission" date="2020-03" db="EMBL/GenBank/DDBJ databases">
        <title>Leucobacter sp. nov., isolated from beetles.</title>
        <authorList>
            <person name="Hyun D.-W."/>
            <person name="Bae J.-W."/>
        </authorList>
    </citation>
    <scope>NUCLEOTIDE SEQUENCE [LARGE SCALE GENOMIC DNA]</scope>
    <source>
        <strain evidence="2 3">HDW9B</strain>
    </source>
</reference>
<name>A0A6G8FIC5_9MICO</name>
<feature type="domain" description="DUF7674" evidence="1">
    <location>
        <begin position="18"/>
        <end position="112"/>
    </location>
</feature>
<dbReference type="EMBL" id="CP049934">
    <property type="protein sequence ID" value="QIM16200.1"/>
    <property type="molecule type" value="Genomic_DNA"/>
</dbReference>
<dbReference type="Pfam" id="PF24722">
    <property type="entry name" value="DUF7674"/>
    <property type="match status" value="1"/>
</dbReference>
<dbReference type="KEGG" id="lins:G7067_06830"/>
<dbReference type="RefSeq" id="WP_166322987.1">
    <property type="nucleotide sequence ID" value="NZ_CP049934.1"/>
</dbReference>
<keyword evidence="3" id="KW-1185">Reference proteome</keyword>
<evidence type="ECO:0000313" key="2">
    <source>
        <dbReference type="EMBL" id="QIM16200.1"/>
    </source>
</evidence>
<protein>
    <recommendedName>
        <fullName evidence="1">DUF7674 domain-containing protein</fullName>
    </recommendedName>
</protein>
<organism evidence="2 3">
    <name type="scientific">Leucobacter insecticola</name>
    <dbReference type="NCBI Taxonomy" id="2714934"/>
    <lineage>
        <taxon>Bacteria</taxon>
        <taxon>Bacillati</taxon>
        <taxon>Actinomycetota</taxon>
        <taxon>Actinomycetes</taxon>
        <taxon>Micrococcales</taxon>
        <taxon>Microbacteriaceae</taxon>
        <taxon>Leucobacter</taxon>
    </lineage>
</organism>
<evidence type="ECO:0000259" key="1">
    <source>
        <dbReference type="Pfam" id="PF24722"/>
    </source>
</evidence>
<dbReference type="Proteomes" id="UP000501387">
    <property type="component" value="Chromosome"/>
</dbReference>
<evidence type="ECO:0000313" key="3">
    <source>
        <dbReference type="Proteomes" id="UP000501387"/>
    </source>
</evidence>
<accession>A0A6G8FIC5</accession>
<dbReference type="InterPro" id="IPR056091">
    <property type="entry name" value="DUF7674"/>
</dbReference>
<proteinExistence type="predicted"/>
<sequence>MENESHEDDQLDEEFCRNLVEKVPETAPLLEEHLKDQGGELLAYIFMSGVAEWAEKNAEAKTADVVQLLAVLNQGLAEGKRDVPNLIVVGFVEWLLRDTPLKSLLQGELKAWHDFHTGASESHPFLRRGD</sequence>